<dbReference type="AlphaFoldDB" id="A0KMX5"/>
<dbReference type="EnsemblBacteria" id="ABK37189">
    <property type="protein sequence ID" value="ABK37189"/>
    <property type="gene ID" value="AHA_3126"/>
</dbReference>
<accession>A0KMX5</accession>
<dbReference type="EMBL" id="CP000462">
    <property type="protein sequence ID" value="ABK37189.1"/>
    <property type="molecule type" value="Genomic_DNA"/>
</dbReference>
<dbReference type="GO" id="GO:0016787">
    <property type="term" value="F:hydrolase activity"/>
    <property type="evidence" value="ECO:0007669"/>
    <property type="project" value="UniProtKB-KW"/>
</dbReference>
<dbReference type="SUPFAM" id="SSF54060">
    <property type="entry name" value="His-Me finger endonucleases"/>
    <property type="match status" value="1"/>
</dbReference>
<dbReference type="InterPro" id="IPR044925">
    <property type="entry name" value="His-Me_finger_sf"/>
</dbReference>
<dbReference type="EC" id="3.1.21.-" evidence="4"/>
<dbReference type="PATRIC" id="fig|380703.7.peg.3125"/>
<dbReference type="KEGG" id="aha:AHA_3126"/>
<organism evidence="4 5">
    <name type="scientific">Aeromonas hydrophila subsp. hydrophila (strain ATCC 7966 / DSM 30187 / BCRC 13018 / CCUG 14551 / JCM 1027 / KCTC 2358 / NCIMB 9240 / NCTC 8049)</name>
    <dbReference type="NCBI Taxonomy" id="380703"/>
    <lineage>
        <taxon>Bacteria</taxon>
        <taxon>Pseudomonadati</taxon>
        <taxon>Pseudomonadota</taxon>
        <taxon>Gammaproteobacteria</taxon>
        <taxon>Aeromonadales</taxon>
        <taxon>Aeromonadaceae</taxon>
        <taxon>Aeromonas</taxon>
    </lineage>
</organism>
<comment type="similarity">
    <text evidence="1">Belongs to the EndA/NucM nuclease family.</text>
</comment>
<dbReference type="HOGENOM" id="CLU_070541_0_0_6"/>
<sequence>MSRPCARVPLCFFRQPSHLPRIFMFRPLFSFTLALLVSLPLHAQTFRAAKQDLNRLYQDHPVTFYCGCKIDYQGKKMSPDLASCGYEPRKQPKRAARIEWEHVVPAWEFGHQLQCWQQGGRKNCGKSDEFNQMEGDMHNLFPAIGEVNGDRANFRFSDWNGTPDQYGQCRMLVDFKNRQVQPPKGLVRGQIARAYLYMSQQYGLRLAAQQRKLFEAWDRQYPADGWECERNRRIGKLQGNTNPFIEKQCR</sequence>
<dbReference type="InterPro" id="IPR007346">
    <property type="entry name" value="Endonuclease-I"/>
</dbReference>
<evidence type="ECO:0000313" key="5">
    <source>
        <dbReference type="Proteomes" id="UP000000756"/>
    </source>
</evidence>
<reference evidence="4 5" key="1">
    <citation type="journal article" date="2006" name="J. Bacteriol.">
        <title>Genome sequence of Aeromonas hydrophila ATCC 7966T: jack of all trades.</title>
        <authorList>
            <person name="Seshadri R."/>
            <person name="Joseph S.W."/>
            <person name="Chopra A.K."/>
            <person name="Sha J."/>
            <person name="Shaw J."/>
            <person name="Graf J."/>
            <person name="Haft D."/>
            <person name="Wu M."/>
            <person name="Ren Q."/>
            <person name="Rosovitz M.J."/>
            <person name="Madupu R."/>
            <person name="Tallon L."/>
            <person name="Kim M."/>
            <person name="Jin S."/>
            <person name="Vuong H."/>
            <person name="Stine O.C."/>
            <person name="Ali A."/>
            <person name="Horneman A.J."/>
            <person name="Heidelberg J.F."/>
        </authorList>
    </citation>
    <scope>NUCLEOTIDE SEQUENCE [LARGE SCALE GENOMIC DNA]</scope>
    <source>
        <strain evidence="5">ATCC 7966 / DSM 30187 / BCRC 13018 / CCUG 14551 / JCM 1027 / KCTC 2358 / NCIMB 9240 / NCTC 8049</strain>
    </source>
</reference>
<name>A0KMX5_AERHH</name>
<dbReference type="OrthoDB" id="9800417at2"/>
<dbReference type="STRING" id="380703.AHA_3126"/>
<dbReference type="PANTHER" id="PTHR33607:SF2">
    <property type="entry name" value="ENDONUCLEASE-1"/>
    <property type="match status" value="1"/>
</dbReference>
<evidence type="ECO:0000256" key="1">
    <source>
        <dbReference type="ARBA" id="ARBA00006429"/>
    </source>
</evidence>
<proteinExistence type="inferred from homology"/>
<evidence type="ECO:0000256" key="3">
    <source>
        <dbReference type="ARBA" id="ARBA00022801"/>
    </source>
</evidence>
<keyword evidence="3 4" id="KW-0378">Hydrolase</keyword>
<evidence type="ECO:0000256" key="2">
    <source>
        <dbReference type="ARBA" id="ARBA00022722"/>
    </source>
</evidence>
<dbReference type="PANTHER" id="PTHR33607">
    <property type="entry name" value="ENDONUCLEASE-1"/>
    <property type="match status" value="1"/>
</dbReference>
<protein>
    <submittedName>
        <fullName evidence="4">Extracellular deoxyribonuclease</fullName>
        <ecNumber evidence="4">3.1.21.-</ecNumber>
    </submittedName>
</protein>
<evidence type="ECO:0000313" key="4">
    <source>
        <dbReference type="EMBL" id="ABK37189.1"/>
    </source>
</evidence>
<dbReference type="Pfam" id="PF04231">
    <property type="entry name" value="Endonuclease_1"/>
    <property type="match status" value="1"/>
</dbReference>
<keyword evidence="5" id="KW-1185">Reference proteome</keyword>
<dbReference type="eggNOG" id="COG2356">
    <property type="taxonomic scope" value="Bacteria"/>
</dbReference>
<gene>
    <name evidence="4" type="ordered locus">AHA_3126</name>
</gene>
<dbReference type="Proteomes" id="UP000000756">
    <property type="component" value="Chromosome"/>
</dbReference>
<dbReference type="GO" id="GO:0004518">
    <property type="term" value="F:nuclease activity"/>
    <property type="evidence" value="ECO:0007669"/>
    <property type="project" value="UniProtKB-KW"/>
</dbReference>
<keyword evidence="2" id="KW-0540">Nuclease</keyword>